<dbReference type="EMBL" id="BLXT01000154">
    <property type="protein sequence ID" value="GFN74739.1"/>
    <property type="molecule type" value="Genomic_DNA"/>
</dbReference>
<sequence>MYLRYEEGSQSGLQQGGEFRIWNGTMKLQCEKGGEKGKNRREDGISGLFPNLLPRLLGCQDKMWVCKFSRALQICRAALDTGSRVITEFLLPGAMVWLLSVALYAD</sequence>
<name>A0AAV3XWE6_9GAST</name>
<accession>A0AAV3XWE6</accession>
<proteinExistence type="predicted"/>
<keyword evidence="2" id="KW-1185">Reference proteome</keyword>
<protein>
    <submittedName>
        <fullName evidence="1">Uncharacterized protein</fullName>
    </submittedName>
</protein>
<evidence type="ECO:0000313" key="2">
    <source>
        <dbReference type="Proteomes" id="UP000735302"/>
    </source>
</evidence>
<dbReference type="Proteomes" id="UP000735302">
    <property type="component" value="Unassembled WGS sequence"/>
</dbReference>
<gene>
    <name evidence="1" type="ORF">PoB_000124500</name>
</gene>
<comment type="caution">
    <text evidence="1">The sequence shown here is derived from an EMBL/GenBank/DDBJ whole genome shotgun (WGS) entry which is preliminary data.</text>
</comment>
<reference evidence="1 2" key="1">
    <citation type="journal article" date="2021" name="Elife">
        <title>Chloroplast acquisition without the gene transfer in kleptoplastic sea slugs, Plakobranchus ocellatus.</title>
        <authorList>
            <person name="Maeda T."/>
            <person name="Takahashi S."/>
            <person name="Yoshida T."/>
            <person name="Shimamura S."/>
            <person name="Takaki Y."/>
            <person name="Nagai Y."/>
            <person name="Toyoda A."/>
            <person name="Suzuki Y."/>
            <person name="Arimoto A."/>
            <person name="Ishii H."/>
            <person name="Satoh N."/>
            <person name="Nishiyama T."/>
            <person name="Hasebe M."/>
            <person name="Maruyama T."/>
            <person name="Minagawa J."/>
            <person name="Obokata J."/>
            <person name="Shigenobu S."/>
        </authorList>
    </citation>
    <scope>NUCLEOTIDE SEQUENCE [LARGE SCALE GENOMIC DNA]</scope>
</reference>
<dbReference type="AlphaFoldDB" id="A0AAV3XWE6"/>
<organism evidence="1 2">
    <name type="scientific">Plakobranchus ocellatus</name>
    <dbReference type="NCBI Taxonomy" id="259542"/>
    <lineage>
        <taxon>Eukaryota</taxon>
        <taxon>Metazoa</taxon>
        <taxon>Spiralia</taxon>
        <taxon>Lophotrochozoa</taxon>
        <taxon>Mollusca</taxon>
        <taxon>Gastropoda</taxon>
        <taxon>Heterobranchia</taxon>
        <taxon>Euthyneura</taxon>
        <taxon>Panpulmonata</taxon>
        <taxon>Sacoglossa</taxon>
        <taxon>Placobranchoidea</taxon>
        <taxon>Plakobranchidae</taxon>
        <taxon>Plakobranchus</taxon>
    </lineage>
</organism>
<evidence type="ECO:0000313" key="1">
    <source>
        <dbReference type="EMBL" id="GFN74739.1"/>
    </source>
</evidence>